<proteinExistence type="predicted"/>
<gene>
    <name evidence="8" type="ORF">cand_005610</name>
</gene>
<dbReference type="InterPro" id="IPR001179">
    <property type="entry name" value="PPIase_FKBP_dom"/>
</dbReference>
<keyword evidence="3 5" id="KW-0697">Rotamase</keyword>
<dbReference type="Gene3D" id="3.10.50.40">
    <property type="match status" value="1"/>
</dbReference>
<dbReference type="PANTHER" id="PTHR43811:SF19">
    <property type="entry name" value="39 KDA FK506-BINDING NUCLEAR PROTEIN"/>
    <property type="match status" value="1"/>
</dbReference>
<dbReference type="VEuPathDB" id="CryptoDB:cand_005610"/>
<evidence type="ECO:0000256" key="6">
    <source>
        <dbReference type="SAM" id="SignalP"/>
    </source>
</evidence>
<name>A0A1J4MRT5_9CRYT</name>
<dbReference type="EC" id="5.2.1.8" evidence="2 5"/>
<protein>
    <recommendedName>
        <fullName evidence="2 5">peptidylprolyl isomerase</fullName>
        <ecNumber evidence="2 5">5.2.1.8</ecNumber>
    </recommendedName>
</protein>
<evidence type="ECO:0000256" key="1">
    <source>
        <dbReference type="ARBA" id="ARBA00000971"/>
    </source>
</evidence>
<sequence>MKIIYSIIVFYFITLLKAEQQYVLKWIGDEFEVKPLKSSTMNSKTLICEYCQLFTYAFHNYLEKALQKYKDSSPPKGFLDTTINNFLERHVACSNTVWQPLADITPQFTIEQFIEICRDSMDDIEEYLEKVGVKELSLSEEIEQICIPSKACNSKDDLWKINDYPEHRESKNSLLKKRSLEFLEENKKKPNIETTPSGLQYKILYSSGNNKKPSIHDKVAVHYRGKTLDGKEFDASVIRNNKPAEFEVSQLVPGWTEALTMMNEGDEYLIFIPPELAYGERGAGHSIEPNEVIIFKLKLVKIIDNKDNNEVNEEL</sequence>
<keyword evidence="9" id="KW-1185">Reference proteome</keyword>
<evidence type="ECO:0000256" key="5">
    <source>
        <dbReference type="PROSITE-ProRule" id="PRU00277"/>
    </source>
</evidence>
<dbReference type="GeneID" id="92364746"/>
<keyword evidence="4 5" id="KW-0413">Isomerase</keyword>
<keyword evidence="6" id="KW-0732">Signal</keyword>
<evidence type="ECO:0000256" key="4">
    <source>
        <dbReference type="ARBA" id="ARBA00023235"/>
    </source>
</evidence>
<comment type="caution">
    <text evidence="8">The sequence shown here is derived from an EMBL/GenBank/DDBJ whole genome shotgun (WGS) entry which is preliminary data.</text>
</comment>
<reference evidence="8 9" key="1">
    <citation type="submission" date="2016-10" db="EMBL/GenBank/DDBJ databases">
        <title>Reductive evolution of mitochondrial metabolism and differential evolution of invasion-related proteins in Cryptosporidium.</title>
        <authorList>
            <person name="Liu S."/>
            <person name="Roellig D.M."/>
            <person name="Guo Y."/>
            <person name="Li N."/>
            <person name="Frace M.A."/>
            <person name="Tang K."/>
            <person name="Zhang L."/>
            <person name="Feng Y."/>
            <person name="Xiao L."/>
        </authorList>
    </citation>
    <scope>NUCLEOTIDE SEQUENCE [LARGE SCALE GENOMIC DNA]</scope>
    <source>
        <strain evidence="8">30847</strain>
    </source>
</reference>
<dbReference type="GO" id="GO:0006457">
    <property type="term" value="P:protein folding"/>
    <property type="evidence" value="ECO:0007669"/>
    <property type="project" value="InterPro"/>
</dbReference>
<dbReference type="Pfam" id="PF00254">
    <property type="entry name" value="FKBP_C"/>
    <property type="match status" value="1"/>
</dbReference>
<dbReference type="OrthoDB" id="1902587at2759"/>
<feature type="chain" id="PRO_5013176209" description="peptidylprolyl isomerase" evidence="6">
    <location>
        <begin position="19"/>
        <end position="315"/>
    </location>
</feature>
<dbReference type="InterPro" id="IPR000774">
    <property type="entry name" value="PPIase_FKBP_N"/>
</dbReference>
<feature type="signal peptide" evidence="6">
    <location>
        <begin position="1"/>
        <end position="18"/>
    </location>
</feature>
<accession>A0A1J4MRT5</accession>
<dbReference type="RefSeq" id="XP_067068009.1">
    <property type="nucleotide sequence ID" value="XM_067210802.1"/>
</dbReference>
<dbReference type="InterPro" id="IPR046357">
    <property type="entry name" value="PPIase_dom_sf"/>
</dbReference>
<dbReference type="GO" id="GO:0003755">
    <property type="term" value="F:peptidyl-prolyl cis-trans isomerase activity"/>
    <property type="evidence" value="ECO:0007669"/>
    <property type="project" value="UniProtKB-KW"/>
</dbReference>
<dbReference type="PANTHER" id="PTHR43811">
    <property type="entry name" value="FKBP-TYPE PEPTIDYL-PROLYL CIS-TRANS ISOMERASE FKPA"/>
    <property type="match status" value="1"/>
</dbReference>
<evidence type="ECO:0000256" key="3">
    <source>
        <dbReference type="ARBA" id="ARBA00023110"/>
    </source>
</evidence>
<organism evidence="8 9">
    <name type="scientific">Cryptosporidium andersoni</name>
    <dbReference type="NCBI Taxonomy" id="117008"/>
    <lineage>
        <taxon>Eukaryota</taxon>
        <taxon>Sar</taxon>
        <taxon>Alveolata</taxon>
        <taxon>Apicomplexa</taxon>
        <taxon>Conoidasida</taxon>
        <taxon>Coccidia</taxon>
        <taxon>Eucoccidiorida</taxon>
        <taxon>Eimeriorina</taxon>
        <taxon>Cryptosporidiidae</taxon>
        <taxon>Cryptosporidium</taxon>
    </lineage>
</organism>
<dbReference type="Proteomes" id="UP000186804">
    <property type="component" value="Unassembled WGS sequence"/>
</dbReference>
<dbReference type="EMBL" id="LRBS01000067">
    <property type="protein sequence ID" value="OII76163.1"/>
    <property type="molecule type" value="Genomic_DNA"/>
</dbReference>
<feature type="domain" description="PPIase FKBP-type" evidence="7">
    <location>
        <begin position="216"/>
        <end position="303"/>
    </location>
</feature>
<dbReference type="AlphaFoldDB" id="A0A1J4MRT5"/>
<dbReference type="Pfam" id="PF01346">
    <property type="entry name" value="FKBP_N"/>
    <property type="match status" value="1"/>
</dbReference>
<comment type="catalytic activity">
    <reaction evidence="1 5">
        <text>[protein]-peptidylproline (omega=180) = [protein]-peptidylproline (omega=0)</text>
        <dbReference type="Rhea" id="RHEA:16237"/>
        <dbReference type="Rhea" id="RHEA-COMP:10747"/>
        <dbReference type="Rhea" id="RHEA-COMP:10748"/>
        <dbReference type="ChEBI" id="CHEBI:83833"/>
        <dbReference type="ChEBI" id="CHEBI:83834"/>
        <dbReference type="EC" id="5.2.1.8"/>
    </reaction>
</comment>
<evidence type="ECO:0000313" key="8">
    <source>
        <dbReference type="EMBL" id="OII76163.1"/>
    </source>
</evidence>
<dbReference type="SUPFAM" id="SSF54534">
    <property type="entry name" value="FKBP-like"/>
    <property type="match status" value="1"/>
</dbReference>
<dbReference type="PROSITE" id="PS50059">
    <property type="entry name" value="FKBP_PPIASE"/>
    <property type="match status" value="1"/>
</dbReference>
<evidence type="ECO:0000256" key="2">
    <source>
        <dbReference type="ARBA" id="ARBA00013194"/>
    </source>
</evidence>
<evidence type="ECO:0000259" key="7">
    <source>
        <dbReference type="PROSITE" id="PS50059"/>
    </source>
</evidence>
<evidence type="ECO:0000313" key="9">
    <source>
        <dbReference type="Proteomes" id="UP000186804"/>
    </source>
</evidence>